<dbReference type="Pfam" id="PF03140">
    <property type="entry name" value="DUF247"/>
    <property type="match status" value="1"/>
</dbReference>
<evidence type="ECO:0000313" key="4">
    <source>
        <dbReference type="Proteomes" id="UP000242715"/>
    </source>
</evidence>
<feature type="transmembrane region" description="Helical" evidence="2">
    <location>
        <begin position="425"/>
        <end position="446"/>
    </location>
</feature>
<keyword evidence="2" id="KW-0472">Membrane</keyword>
<dbReference type="OrthoDB" id="1849062at2759"/>
<proteinExistence type="predicted"/>
<feature type="region of interest" description="Disordered" evidence="1">
    <location>
        <begin position="1"/>
        <end position="36"/>
    </location>
</feature>
<dbReference type="AlphaFoldDB" id="A0A2Z6MYM4"/>
<gene>
    <name evidence="3" type="ORF">TSUD_23260</name>
</gene>
<dbReference type="Proteomes" id="UP000242715">
    <property type="component" value="Unassembled WGS sequence"/>
</dbReference>
<feature type="compositionally biased region" description="Basic and acidic residues" evidence="1">
    <location>
        <begin position="11"/>
        <end position="24"/>
    </location>
</feature>
<feature type="compositionally biased region" description="Polar residues" evidence="1">
    <location>
        <begin position="1"/>
        <end position="10"/>
    </location>
</feature>
<dbReference type="EMBL" id="DF973286">
    <property type="protein sequence ID" value="GAU24189.1"/>
    <property type="molecule type" value="Genomic_DNA"/>
</dbReference>
<evidence type="ECO:0000256" key="2">
    <source>
        <dbReference type="SAM" id="Phobius"/>
    </source>
</evidence>
<sequence>MMASHTTTLEQKFKELENAKETPRQSRPKIQRVPEHIRNREKFKDHYVPKLVSIGPIHHGKPNLKLGEKFKLVWAKQYIKNANLNTQNLHKKIADNILDLKGFFADDVLALTSTKESLEDFTSLDEKLSWMLFVDGCSLLHILESAASIQPEALNIKVDQLVVTMNDALLLENQLPYLVLKLLWKTEDETELIYALKEYFATPQNRTWRTRGDFVFDLNYKKEEEEEQDLPVHLLDLQRKIILTKSSSKTKGEKAVNKGEKAVNKNQETMTYRNIQDLRAGRIKLKSSETRRPTDIDFFDGWFVAKLILPEIVVDETTTATFLNLIAYEMCPDFENDYEICSFVAFMDSLIDNPEDVRELRSNRILHHCLCSDEEVANIFNLISQNLVDNTKIYLEVRNRIHKHCVNKYKTWIAQGINTYFNNPWAFIAFLAAFMVLTLTFVQTWFEIYPANK</sequence>
<protein>
    <recommendedName>
        <fullName evidence="5">DUF247 domain protein</fullName>
    </recommendedName>
</protein>
<organism evidence="3 4">
    <name type="scientific">Trifolium subterraneum</name>
    <name type="common">Subterranean clover</name>
    <dbReference type="NCBI Taxonomy" id="3900"/>
    <lineage>
        <taxon>Eukaryota</taxon>
        <taxon>Viridiplantae</taxon>
        <taxon>Streptophyta</taxon>
        <taxon>Embryophyta</taxon>
        <taxon>Tracheophyta</taxon>
        <taxon>Spermatophyta</taxon>
        <taxon>Magnoliopsida</taxon>
        <taxon>eudicotyledons</taxon>
        <taxon>Gunneridae</taxon>
        <taxon>Pentapetalae</taxon>
        <taxon>rosids</taxon>
        <taxon>fabids</taxon>
        <taxon>Fabales</taxon>
        <taxon>Fabaceae</taxon>
        <taxon>Papilionoideae</taxon>
        <taxon>50 kb inversion clade</taxon>
        <taxon>NPAAA clade</taxon>
        <taxon>Hologalegina</taxon>
        <taxon>IRL clade</taxon>
        <taxon>Trifolieae</taxon>
        <taxon>Trifolium</taxon>
    </lineage>
</organism>
<dbReference type="PANTHER" id="PTHR31549">
    <property type="entry name" value="PROTEIN, PUTATIVE (DUF247)-RELATED-RELATED"/>
    <property type="match status" value="1"/>
</dbReference>
<reference evidence="4" key="1">
    <citation type="journal article" date="2017" name="Front. Plant Sci.">
        <title>Climate Clever Clovers: New Paradigm to Reduce the Environmental Footprint of Ruminants by Breeding Low Methanogenic Forages Utilizing Haplotype Variation.</title>
        <authorList>
            <person name="Kaur P."/>
            <person name="Appels R."/>
            <person name="Bayer P.E."/>
            <person name="Keeble-Gagnere G."/>
            <person name="Wang J."/>
            <person name="Hirakawa H."/>
            <person name="Shirasawa K."/>
            <person name="Vercoe P."/>
            <person name="Stefanova K."/>
            <person name="Durmic Z."/>
            <person name="Nichols P."/>
            <person name="Revell C."/>
            <person name="Isobe S.N."/>
            <person name="Edwards D."/>
            <person name="Erskine W."/>
        </authorList>
    </citation>
    <scope>NUCLEOTIDE SEQUENCE [LARGE SCALE GENOMIC DNA]</scope>
    <source>
        <strain evidence="4">cv. Daliak</strain>
    </source>
</reference>
<evidence type="ECO:0000313" key="3">
    <source>
        <dbReference type="EMBL" id="GAU24189.1"/>
    </source>
</evidence>
<dbReference type="InterPro" id="IPR004158">
    <property type="entry name" value="DUF247_pln"/>
</dbReference>
<evidence type="ECO:0000256" key="1">
    <source>
        <dbReference type="SAM" id="MobiDB-lite"/>
    </source>
</evidence>
<evidence type="ECO:0008006" key="5">
    <source>
        <dbReference type="Google" id="ProtNLM"/>
    </source>
</evidence>
<keyword evidence="2" id="KW-1133">Transmembrane helix</keyword>
<dbReference type="PANTHER" id="PTHR31549:SF191">
    <property type="entry name" value="DUF247 DOMAIN PROTEIN"/>
    <property type="match status" value="1"/>
</dbReference>
<keyword evidence="4" id="KW-1185">Reference proteome</keyword>
<keyword evidence="2" id="KW-0812">Transmembrane</keyword>
<accession>A0A2Z6MYM4</accession>
<name>A0A2Z6MYM4_TRISU</name>